<dbReference type="Proteomes" id="UP000252254">
    <property type="component" value="Unassembled WGS sequence"/>
</dbReference>
<evidence type="ECO:0000259" key="1">
    <source>
        <dbReference type="PROSITE" id="PS51186"/>
    </source>
</evidence>
<dbReference type="CDD" id="cd04301">
    <property type="entry name" value="NAT_SF"/>
    <property type="match status" value="1"/>
</dbReference>
<dbReference type="PANTHER" id="PTHR43441">
    <property type="entry name" value="RIBOSOMAL-PROTEIN-SERINE ACETYLTRANSFERASE"/>
    <property type="match status" value="1"/>
</dbReference>
<dbReference type="InterPro" id="IPR016181">
    <property type="entry name" value="Acyl_CoA_acyltransferase"/>
</dbReference>
<dbReference type="PROSITE" id="PS51186">
    <property type="entry name" value="GNAT"/>
    <property type="match status" value="1"/>
</dbReference>
<evidence type="ECO:0000313" key="2">
    <source>
        <dbReference type="EMBL" id="RBO99771.1"/>
    </source>
</evidence>
<dbReference type="PANTHER" id="PTHR43441:SF12">
    <property type="entry name" value="RIBOSOMAL N-ACETYLTRANSFERASE YDAF-RELATED"/>
    <property type="match status" value="1"/>
</dbReference>
<gene>
    <name evidence="2" type="ORF">DES48_10397</name>
</gene>
<dbReference type="AlphaFoldDB" id="A0A366EBM6"/>
<dbReference type="InterPro" id="IPR000182">
    <property type="entry name" value="GNAT_dom"/>
</dbReference>
<dbReference type="InterPro" id="IPR051908">
    <property type="entry name" value="Ribosomal_N-acetyltransferase"/>
</dbReference>
<reference evidence="2 3" key="1">
    <citation type="submission" date="2018-06" db="EMBL/GenBank/DDBJ databases">
        <title>Genomic Encyclopedia of Type Strains, Phase IV (KMG-IV): sequencing the most valuable type-strain genomes for metagenomic binning, comparative biology and taxonomic classification.</title>
        <authorList>
            <person name="Goeker M."/>
        </authorList>
    </citation>
    <scope>NUCLEOTIDE SEQUENCE [LARGE SCALE GENOMIC DNA]</scope>
    <source>
        <strain evidence="2 3">DSM 15140</strain>
    </source>
</reference>
<dbReference type="SUPFAM" id="SSF55729">
    <property type="entry name" value="Acyl-CoA N-acyltransferases (Nat)"/>
    <property type="match status" value="1"/>
</dbReference>
<proteinExistence type="predicted"/>
<dbReference type="Gene3D" id="3.40.630.30">
    <property type="match status" value="1"/>
</dbReference>
<organism evidence="2 3">
    <name type="scientific">Paraliobacillus ryukyuensis</name>
    <dbReference type="NCBI Taxonomy" id="200904"/>
    <lineage>
        <taxon>Bacteria</taxon>
        <taxon>Bacillati</taxon>
        <taxon>Bacillota</taxon>
        <taxon>Bacilli</taxon>
        <taxon>Bacillales</taxon>
        <taxon>Bacillaceae</taxon>
        <taxon>Paraliobacillus</taxon>
    </lineage>
</organism>
<dbReference type="OrthoDB" id="9784707at2"/>
<dbReference type="GO" id="GO:0005737">
    <property type="term" value="C:cytoplasm"/>
    <property type="evidence" value="ECO:0007669"/>
    <property type="project" value="TreeGrafter"/>
</dbReference>
<sequence length="181" mass="20806">MFTYMIDDEIQLKLLDPSDASAIFALTDQARPYLRQWLPWVDGTKTIHDTEQYIESTMKGFANRQSLTTAIFYQGKLVGVAGFNVLDWTNNIAYIGYWLGESYQGKGIMTRVVRALTTYAINDLEINRVEVRAATQNHKSRAIPEKLGFHHEGNIRQAEKLYDHYVDHAVYSVLAEEWPLT</sequence>
<dbReference type="RefSeq" id="WP_113867893.1">
    <property type="nucleotide sequence ID" value="NZ_BAABQN010000011.1"/>
</dbReference>
<protein>
    <submittedName>
        <fullName evidence="2">Ribosomal-protein-serine acetyltransferase</fullName>
    </submittedName>
</protein>
<keyword evidence="3" id="KW-1185">Reference proteome</keyword>
<accession>A0A366EBM6</accession>
<dbReference type="EMBL" id="QNRI01000003">
    <property type="protein sequence ID" value="RBO99771.1"/>
    <property type="molecule type" value="Genomic_DNA"/>
</dbReference>
<dbReference type="GO" id="GO:1990189">
    <property type="term" value="F:protein N-terminal-serine acetyltransferase activity"/>
    <property type="evidence" value="ECO:0007669"/>
    <property type="project" value="TreeGrafter"/>
</dbReference>
<dbReference type="STRING" id="200904.GCA_900168775_03352"/>
<name>A0A366EBM6_9BACI</name>
<comment type="caution">
    <text evidence="2">The sequence shown here is derived from an EMBL/GenBank/DDBJ whole genome shotgun (WGS) entry which is preliminary data.</text>
</comment>
<feature type="domain" description="N-acetyltransferase" evidence="1">
    <location>
        <begin position="10"/>
        <end position="176"/>
    </location>
</feature>
<dbReference type="GO" id="GO:0008999">
    <property type="term" value="F:protein-N-terminal-alanine acetyltransferase activity"/>
    <property type="evidence" value="ECO:0007669"/>
    <property type="project" value="TreeGrafter"/>
</dbReference>
<dbReference type="Pfam" id="PF13302">
    <property type="entry name" value="Acetyltransf_3"/>
    <property type="match status" value="1"/>
</dbReference>
<evidence type="ECO:0000313" key="3">
    <source>
        <dbReference type="Proteomes" id="UP000252254"/>
    </source>
</evidence>
<keyword evidence="2" id="KW-0808">Transferase</keyword>